<dbReference type="PANTHER" id="PTHR40370:SF1">
    <property type="entry name" value="DUF3074 DOMAIN-CONTAINING PROTEIN"/>
    <property type="match status" value="1"/>
</dbReference>
<reference evidence="3 4" key="1">
    <citation type="submission" date="2017-10" db="EMBL/GenBank/DDBJ databases">
        <title>A novel species of cold-tolerant Malassezia isolated from bats.</title>
        <authorList>
            <person name="Lorch J.M."/>
            <person name="Palmer J.M."/>
            <person name="Vanderwolf K.J."/>
            <person name="Schmidt K.Z."/>
            <person name="Verant M.L."/>
            <person name="Weller T.J."/>
            <person name="Blehert D.S."/>
        </authorList>
    </citation>
    <scope>NUCLEOTIDE SEQUENCE [LARGE SCALE GENOMIC DNA]</scope>
    <source>
        <strain evidence="3 4">NWHC:44797-103</strain>
    </source>
</reference>
<feature type="region of interest" description="Disordered" evidence="1">
    <location>
        <begin position="158"/>
        <end position="187"/>
    </location>
</feature>
<gene>
    <name evidence="3" type="ORF">MVES_002317</name>
</gene>
<dbReference type="AlphaFoldDB" id="A0A2N1JB20"/>
<dbReference type="Pfam" id="PF11274">
    <property type="entry name" value="DUF3074"/>
    <property type="match status" value="1"/>
</dbReference>
<accession>A0A2N1JB20</accession>
<evidence type="ECO:0000259" key="2">
    <source>
        <dbReference type="Pfam" id="PF11274"/>
    </source>
</evidence>
<protein>
    <recommendedName>
        <fullName evidence="2">DUF3074 domain-containing protein</fullName>
    </recommendedName>
</protein>
<dbReference type="OrthoDB" id="6423603at2759"/>
<evidence type="ECO:0000313" key="3">
    <source>
        <dbReference type="EMBL" id="PKI83692.1"/>
    </source>
</evidence>
<dbReference type="STRING" id="2020962.A0A2N1JB20"/>
<dbReference type="InterPro" id="IPR024500">
    <property type="entry name" value="DUF3074"/>
</dbReference>
<dbReference type="Proteomes" id="UP000232875">
    <property type="component" value="Unassembled WGS sequence"/>
</dbReference>
<keyword evidence="4" id="KW-1185">Reference proteome</keyword>
<feature type="compositionally biased region" description="Low complexity" evidence="1">
    <location>
        <begin position="172"/>
        <end position="187"/>
    </location>
</feature>
<evidence type="ECO:0000256" key="1">
    <source>
        <dbReference type="SAM" id="MobiDB-lite"/>
    </source>
</evidence>
<organism evidence="3 4">
    <name type="scientific">Malassezia vespertilionis</name>
    <dbReference type="NCBI Taxonomy" id="2020962"/>
    <lineage>
        <taxon>Eukaryota</taxon>
        <taxon>Fungi</taxon>
        <taxon>Dikarya</taxon>
        <taxon>Basidiomycota</taxon>
        <taxon>Ustilaginomycotina</taxon>
        <taxon>Malasseziomycetes</taxon>
        <taxon>Malasseziales</taxon>
        <taxon>Malasseziaceae</taxon>
        <taxon>Malassezia</taxon>
    </lineage>
</organism>
<sequence>MLLRAAPLPRGAIPAPGSDAWDSFMESVVREGFAHVRCGKNAATKLRRSQGIALRTGSYDAPHKDENTRLQSARWHARDSVHHMEQLEYSDFEQGLLKDHSLHEQQYIKSLKHAACVETLVPDIAAIWHLQYALPFLTADRDFVELVVTLPLPPSEAAFSTEHEETTVEARPWAPGAEATEATEAAPTAHHVPSFMVVSIPVEMEASVGYLRAYYTSVEGVLKAPRLPGAQDRGVAWR</sequence>
<proteinExistence type="predicted"/>
<evidence type="ECO:0000313" key="4">
    <source>
        <dbReference type="Proteomes" id="UP000232875"/>
    </source>
</evidence>
<name>A0A2N1JB20_9BASI</name>
<feature type="domain" description="DUF3074" evidence="2">
    <location>
        <begin position="75"/>
        <end position="237"/>
    </location>
</feature>
<dbReference type="PANTHER" id="PTHR40370">
    <property type="entry name" value="EXPRESSED PROTEIN"/>
    <property type="match status" value="1"/>
</dbReference>
<dbReference type="EMBL" id="KZ454991">
    <property type="protein sequence ID" value="PKI83692.1"/>
    <property type="molecule type" value="Genomic_DNA"/>
</dbReference>